<organism evidence="2 3">
    <name type="scientific">Streptomyces phaeofaciens</name>
    <dbReference type="NCBI Taxonomy" id="68254"/>
    <lineage>
        <taxon>Bacteria</taxon>
        <taxon>Bacillati</taxon>
        <taxon>Actinomycetota</taxon>
        <taxon>Actinomycetes</taxon>
        <taxon>Kitasatosporales</taxon>
        <taxon>Streptomycetaceae</taxon>
        <taxon>Streptomyces</taxon>
    </lineage>
</organism>
<reference evidence="2" key="1">
    <citation type="journal article" date="2014" name="Int. J. Syst. Evol. Microbiol.">
        <title>Complete genome sequence of Corynebacterium casei LMG S-19264T (=DSM 44701T), isolated from a smear-ripened cheese.</title>
        <authorList>
            <consortium name="US DOE Joint Genome Institute (JGI-PGF)"/>
            <person name="Walter F."/>
            <person name="Albersmeier A."/>
            <person name="Kalinowski J."/>
            <person name="Ruckert C."/>
        </authorList>
    </citation>
    <scope>NUCLEOTIDE SEQUENCE</scope>
    <source>
        <strain evidence="2">JCM 4125</strain>
    </source>
</reference>
<sequence length="94" mass="9760">MADEAGLAPKDMPMPMSRGELVVTAGPILPTFGPGRTDRRRYAPVAGLGRNGDGQVCLMGPEQRGPRRLPRAARLVPVPRPAAAGGSPGRYGTG</sequence>
<evidence type="ECO:0000256" key="1">
    <source>
        <dbReference type="SAM" id="MobiDB-lite"/>
    </source>
</evidence>
<dbReference type="EMBL" id="BMSA01000001">
    <property type="protein sequence ID" value="GGT32597.1"/>
    <property type="molecule type" value="Genomic_DNA"/>
</dbReference>
<dbReference type="Proteomes" id="UP000646776">
    <property type="component" value="Unassembled WGS sequence"/>
</dbReference>
<accession>A0A918H251</accession>
<gene>
    <name evidence="2" type="ORF">GCM10010226_06030</name>
</gene>
<dbReference type="AlphaFoldDB" id="A0A918H251"/>
<protein>
    <submittedName>
        <fullName evidence="2">Uncharacterized protein</fullName>
    </submittedName>
</protein>
<feature type="compositionally biased region" description="Low complexity" evidence="1">
    <location>
        <begin position="72"/>
        <end position="85"/>
    </location>
</feature>
<feature type="region of interest" description="Disordered" evidence="1">
    <location>
        <begin position="46"/>
        <end position="94"/>
    </location>
</feature>
<proteinExistence type="predicted"/>
<reference evidence="2" key="2">
    <citation type="submission" date="2020-09" db="EMBL/GenBank/DDBJ databases">
        <authorList>
            <person name="Sun Q."/>
            <person name="Ohkuma M."/>
        </authorList>
    </citation>
    <scope>NUCLEOTIDE SEQUENCE</scope>
    <source>
        <strain evidence="2">JCM 4125</strain>
    </source>
</reference>
<evidence type="ECO:0000313" key="3">
    <source>
        <dbReference type="Proteomes" id="UP000646776"/>
    </source>
</evidence>
<keyword evidence="3" id="KW-1185">Reference proteome</keyword>
<name>A0A918H251_9ACTN</name>
<comment type="caution">
    <text evidence="2">The sequence shown here is derived from an EMBL/GenBank/DDBJ whole genome shotgun (WGS) entry which is preliminary data.</text>
</comment>
<evidence type="ECO:0000313" key="2">
    <source>
        <dbReference type="EMBL" id="GGT32597.1"/>
    </source>
</evidence>